<dbReference type="InterPro" id="IPR010281">
    <property type="entry name" value="DUF885"/>
</dbReference>
<proteinExistence type="predicted"/>
<reference evidence="1 2" key="1">
    <citation type="journal article" date="2015" name="Microbiome">
        <title>Genomic resolution of linkages in carbon, nitrogen, and sulfur cycling among widespread estuary sediment bacteria.</title>
        <authorList>
            <person name="Baker B.J."/>
            <person name="Lazar C.S."/>
            <person name="Teske A.P."/>
            <person name="Dick G.J."/>
        </authorList>
    </citation>
    <scope>NUCLEOTIDE SEQUENCE [LARGE SCALE GENOMIC DNA]</scope>
    <source>
        <strain evidence="1">SM23_42</strain>
    </source>
</reference>
<dbReference type="Proteomes" id="UP000051373">
    <property type="component" value="Unassembled WGS sequence"/>
</dbReference>
<dbReference type="PANTHER" id="PTHR33361:SF15">
    <property type="entry name" value="DUF885 FAMILY LIPOPROTEIN"/>
    <property type="match status" value="1"/>
</dbReference>
<comment type="caution">
    <text evidence="1">The sequence shown here is derived from an EMBL/GenBank/DDBJ whole genome shotgun (WGS) entry which is preliminary data.</text>
</comment>
<organism evidence="1 2">
    <name type="scientific">candidate division WOR_3 bacterium SM23_42</name>
    <dbReference type="NCBI Taxonomy" id="1703779"/>
    <lineage>
        <taxon>Bacteria</taxon>
        <taxon>Bacteria division WOR-3</taxon>
    </lineage>
</organism>
<dbReference type="Pfam" id="PF05960">
    <property type="entry name" value="DUF885"/>
    <property type="match status" value="1"/>
</dbReference>
<sequence length="539" mass="62638">MSEFSCIVDEILESFWKSSPHSATFVGIHKYDYELDNVDRDFLTGINKSHKDFLTRLRKINKQDLTDEEYIDWQLLQNFLESSIHSFEEIRHWEKNAAEYADLCVDALFILYVREFASIEERAAAILSRMRQIPRFLEDSRHNLKDAPEAFTKLAIEINEGGKNFLETIVARLSTGVPKLAKDLENAGREASLALDAYGIFLRDELLPRSKGEFAIGADQYAFKLKTDHMLPYSAEELLEYGRAMKKTTEDALARLAKTIDTHGTWVSAVDYIKRAHPRANELLATYKREMERARRFVRDKALASIPEGEELEVITTPTFLRPILPYAAYMRPAPFEKQQKGYFFVTPVDEMTSIDEQEEILRGHSVYGIPVTALHEGYPGHHLQLVHANRLQNKLRPLLRTSVFVEGWALYCEEMMYDRGFYSDPRSRLLQLKDQLWRACRVIIDVELHTRKMNYDQAVNLLVNDAKVQKVHAKKEVTRYTFTPTQPMSYLIGKRQILELRKDYQKKLGDEFQLRDFHNRLLSFGSIPICLIRKQLGL</sequence>
<dbReference type="PANTHER" id="PTHR33361">
    <property type="entry name" value="GLR0591 PROTEIN"/>
    <property type="match status" value="1"/>
</dbReference>
<dbReference type="EMBL" id="LJUJ01000002">
    <property type="protein sequence ID" value="KPK64545.1"/>
    <property type="molecule type" value="Genomic_DNA"/>
</dbReference>
<gene>
    <name evidence="1" type="ORF">AMJ83_02250</name>
</gene>
<evidence type="ECO:0000313" key="2">
    <source>
        <dbReference type="Proteomes" id="UP000051373"/>
    </source>
</evidence>
<evidence type="ECO:0000313" key="1">
    <source>
        <dbReference type="EMBL" id="KPK64545.1"/>
    </source>
</evidence>
<dbReference type="AlphaFoldDB" id="A0A0S8FW32"/>
<accession>A0A0S8FW32</accession>
<dbReference type="STRING" id="1703779.AMJ83_02250"/>
<evidence type="ECO:0008006" key="3">
    <source>
        <dbReference type="Google" id="ProtNLM"/>
    </source>
</evidence>
<protein>
    <recommendedName>
        <fullName evidence="3">DUF885 domain-containing protein</fullName>
    </recommendedName>
</protein>
<name>A0A0S8FW32_UNCW3</name>